<evidence type="ECO:0000313" key="6">
    <source>
        <dbReference type="Proteomes" id="UP000037822"/>
    </source>
</evidence>
<dbReference type="SMART" id="SM00895">
    <property type="entry name" value="FCD"/>
    <property type="match status" value="1"/>
</dbReference>
<dbReference type="SMART" id="SM00345">
    <property type="entry name" value="HTH_GNTR"/>
    <property type="match status" value="1"/>
</dbReference>
<dbReference type="SUPFAM" id="SSF46785">
    <property type="entry name" value="Winged helix' DNA-binding domain"/>
    <property type="match status" value="1"/>
</dbReference>
<organism evidence="5 6">
    <name type="scientific">Bosea vaviloviae</name>
    <dbReference type="NCBI Taxonomy" id="1526658"/>
    <lineage>
        <taxon>Bacteria</taxon>
        <taxon>Pseudomonadati</taxon>
        <taxon>Pseudomonadota</taxon>
        <taxon>Alphaproteobacteria</taxon>
        <taxon>Hyphomicrobiales</taxon>
        <taxon>Boseaceae</taxon>
        <taxon>Bosea</taxon>
    </lineage>
</organism>
<dbReference type="GO" id="GO:0003677">
    <property type="term" value="F:DNA binding"/>
    <property type="evidence" value="ECO:0007669"/>
    <property type="project" value="UniProtKB-KW"/>
</dbReference>
<dbReference type="InterPro" id="IPR000524">
    <property type="entry name" value="Tscrpt_reg_HTH_GntR"/>
</dbReference>
<evidence type="ECO:0000256" key="2">
    <source>
        <dbReference type="ARBA" id="ARBA00023125"/>
    </source>
</evidence>
<dbReference type="InterPro" id="IPR011711">
    <property type="entry name" value="GntR_C"/>
</dbReference>
<dbReference type="PROSITE" id="PS50949">
    <property type="entry name" value="HTH_GNTR"/>
    <property type="match status" value="1"/>
</dbReference>
<gene>
    <name evidence="5" type="ORF">AE618_09360</name>
</gene>
<dbReference type="PATRIC" id="fig|1526658.3.peg.5361"/>
<accession>A0A0N0MBT5</accession>
<dbReference type="Proteomes" id="UP000037822">
    <property type="component" value="Unassembled WGS sequence"/>
</dbReference>
<dbReference type="Pfam" id="PF07729">
    <property type="entry name" value="FCD"/>
    <property type="match status" value="1"/>
</dbReference>
<dbReference type="Gene3D" id="1.20.120.530">
    <property type="entry name" value="GntR ligand-binding domain-like"/>
    <property type="match status" value="1"/>
</dbReference>
<dbReference type="SUPFAM" id="SSF48008">
    <property type="entry name" value="GntR ligand-binding domain-like"/>
    <property type="match status" value="1"/>
</dbReference>
<sequence>MTALKAQTTERVRSVAAMLEEEIVLGWLLPRERLVEEELAERLAVKRHVVREALADLERVGLVERIPNRGAVVKLLDPVEVRQIYSVREALETLAAEQIPLPASATVLDALREVQQRHAVAVDSADARAAFRANMQFHETLFGACGNPPLVELIQGLAQKVHGARSITAASPEHLRLARDEHAAMVEALAAGDRDRLVALCRQHLGPSRDAYIAAIEARFARPGAVMTERQP</sequence>
<dbReference type="PANTHER" id="PTHR43537">
    <property type="entry name" value="TRANSCRIPTIONAL REGULATOR, GNTR FAMILY"/>
    <property type="match status" value="1"/>
</dbReference>
<dbReference type="EMBL" id="LGSZ01000031">
    <property type="protein sequence ID" value="KPH81327.1"/>
    <property type="molecule type" value="Genomic_DNA"/>
</dbReference>
<dbReference type="InterPro" id="IPR008920">
    <property type="entry name" value="TF_FadR/GntR_C"/>
</dbReference>
<dbReference type="CDD" id="cd07377">
    <property type="entry name" value="WHTH_GntR"/>
    <property type="match status" value="1"/>
</dbReference>
<keyword evidence="6" id="KW-1185">Reference proteome</keyword>
<dbReference type="Gene3D" id="1.10.10.10">
    <property type="entry name" value="Winged helix-like DNA-binding domain superfamily/Winged helix DNA-binding domain"/>
    <property type="match status" value="1"/>
</dbReference>
<comment type="caution">
    <text evidence="5">The sequence shown here is derived from an EMBL/GenBank/DDBJ whole genome shotgun (WGS) entry which is preliminary data.</text>
</comment>
<protein>
    <submittedName>
        <fullName evidence="5">GntR family transcriptional regulator</fullName>
    </submittedName>
</protein>
<evidence type="ECO:0000313" key="5">
    <source>
        <dbReference type="EMBL" id="KPH81327.1"/>
    </source>
</evidence>
<dbReference type="PANTHER" id="PTHR43537:SF49">
    <property type="entry name" value="TRANSCRIPTIONAL REGULATORY PROTEIN"/>
    <property type="match status" value="1"/>
</dbReference>
<evidence type="ECO:0000259" key="4">
    <source>
        <dbReference type="PROSITE" id="PS50949"/>
    </source>
</evidence>
<name>A0A0N0MBT5_9HYPH</name>
<dbReference type="Pfam" id="PF00392">
    <property type="entry name" value="GntR"/>
    <property type="match status" value="1"/>
</dbReference>
<evidence type="ECO:0000256" key="1">
    <source>
        <dbReference type="ARBA" id="ARBA00023015"/>
    </source>
</evidence>
<reference evidence="5 6" key="1">
    <citation type="submission" date="2015-07" db="EMBL/GenBank/DDBJ databases">
        <title>Whole genome sequencing of Bosea vaviloviae isolated from cave pool.</title>
        <authorList>
            <person name="Tan N.E.H."/>
            <person name="Lee Y.P."/>
            <person name="Gan H.M."/>
            <person name="Barton H."/>
            <person name="Savka M.A."/>
        </authorList>
    </citation>
    <scope>NUCLEOTIDE SEQUENCE [LARGE SCALE GENOMIC DNA]</scope>
    <source>
        <strain evidence="5 6">SD260</strain>
    </source>
</reference>
<dbReference type="InterPro" id="IPR036390">
    <property type="entry name" value="WH_DNA-bd_sf"/>
</dbReference>
<keyword evidence="3" id="KW-0804">Transcription</keyword>
<feature type="domain" description="HTH gntR-type" evidence="4">
    <location>
        <begin position="9"/>
        <end position="76"/>
    </location>
</feature>
<evidence type="ECO:0000256" key="3">
    <source>
        <dbReference type="ARBA" id="ARBA00023163"/>
    </source>
</evidence>
<dbReference type="OrthoDB" id="9816161at2"/>
<keyword evidence="1" id="KW-0805">Transcription regulation</keyword>
<dbReference type="AlphaFoldDB" id="A0A0N0MBT5"/>
<proteinExistence type="predicted"/>
<dbReference type="InterPro" id="IPR036388">
    <property type="entry name" value="WH-like_DNA-bd_sf"/>
</dbReference>
<keyword evidence="2" id="KW-0238">DNA-binding</keyword>
<dbReference type="GO" id="GO:0003700">
    <property type="term" value="F:DNA-binding transcription factor activity"/>
    <property type="evidence" value="ECO:0007669"/>
    <property type="project" value="InterPro"/>
</dbReference>